<dbReference type="SUPFAM" id="SSF88659">
    <property type="entry name" value="Sigma3 and sigma4 domains of RNA polymerase sigma factors"/>
    <property type="match status" value="1"/>
</dbReference>
<sequence length="106" mass="12576">MTTDYFHKSLAPRRTSKHWIQWRNQRSGFILKCRMAGKTFSEIGELCGLTRERIRQIEIKYLRGATLLSHRGVPHLWEKGTKYLAEENGLDQELVKYHILSVFRSR</sequence>
<dbReference type="Pfam" id="PF04545">
    <property type="entry name" value="Sigma70_r4"/>
    <property type="match status" value="1"/>
</dbReference>
<evidence type="ECO:0000259" key="1">
    <source>
        <dbReference type="Pfam" id="PF04545"/>
    </source>
</evidence>
<dbReference type="InterPro" id="IPR000943">
    <property type="entry name" value="RNA_pol_sigma70"/>
</dbReference>
<accession>A0A0F9KJI1</accession>
<dbReference type="Gene3D" id="1.10.10.10">
    <property type="entry name" value="Winged helix-like DNA-binding domain superfamily/Winged helix DNA-binding domain"/>
    <property type="match status" value="1"/>
</dbReference>
<reference evidence="2" key="1">
    <citation type="journal article" date="2015" name="Nature">
        <title>Complex archaea that bridge the gap between prokaryotes and eukaryotes.</title>
        <authorList>
            <person name="Spang A."/>
            <person name="Saw J.H."/>
            <person name="Jorgensen S.L."/>
            <person name="Zaremba-Niedzwiedzka K."/>
            <person name="Martijn J."/>
            <person name="Lind A.E."/>
            <person name="van Eijk R."/>
            <person name="Schleper C."/>
            <person name="Guy L."/>
            <person name="Ettema T.J."/>
        </authorList>
    </citation>
    <scope>NUCLEOTIDE SEQUENCE</scope>
</reference>
<gene>
    <name evidence="2" type="ORF">LCGC14_1695590</name>
</gene>
<feature type="domain" description="RNA polymerase sigma-70 region 4" evidence="1">
    <location>
        <begin position="36"/>
        <end position="60"/>
    </location>
</feature>
<dbReference type="GO" id="GO:0006352">
    <property type="term" value="P:DNA-templated transcription initiation"/>
    <property type="evidence" value="ECO:0007669"/>
    <property type="project" value="InterPro"/>
</dbReference>
<protein>
    <recommendedName>
        <fullName evidence="1">RNA polymerase sigma-70 region 4 domain-containing protein</fullName>
    </recommendedName>
</protein>
<dbReference type="InterPro" id="IPR036388">
    <property type="entry name" value="WH-like_DNA-bd_sf"/>
</dbReference>
<dbReference type="GO" id="GO:0003700">
    <property type="term" value="F:DNA-binding transcription factor activity"/>
    <property type="evidence" value="ECO:0007669"/>
    <property type="project" value="InterPro"/>
</dbReference>
<evidence type="ECO:0000313" key="2">
    <source>
        <dbReference type="EMBL" id="KKM15485.1"/>
    </source>
</evidence>
<comment type="caution">
    <text evidence="2">The sequence shown here is derived from an EMBL/GenBank/DDBJ whole genome shotgun (WGS) entry which is preliminary data.</text>
</comment>
<dbReference type="PRINTS" id="PR00046">
    <property type="entry name" value="SIGMA70FCT"/>
</dbReference>
<proteinExistence type="predicted"/>
<name>A0A0F9KJI1_9ZZZZ</name>
<dbReference type="InterPro" id="IPR007630">
    <property type="entry name" value="RNA_pol_sigma70_r4"/>
</dbReference>
<dbReference type="InterPro" id="IPR013324">
    <property type="entry name" value="RNA_pol_sigma_r3/r4-like"/>
</dbReference>
<dbReference type="AlphaFoldDB" id="A0A0F9KJI1"/>
<organism evidence="2">
    <name type="scientific">marine sediment metagenome</name>
    <dbReference type="NCBI Taxonomy" id="412755"/>
    <lineage>
        <taxon>unclassified sequences</taxon>
        <taxon>metagenomes</taxon>
        <taxon>ecological metagenomes</taxon>
    </lineage>
</organism>
<dbReference type="EMBL" id="LAZR01014896">
    <property type="protein sequence ID" value="KKM15485.1"/>
    <property type="molecule type" value="Genomic_DNA"/>
</dbReference>